<dbReference type="InterPro" id="IPR046342">
    <property type="entry name" value="CBS_dom_sf"/>
</dbReference>
<accession>A0ABT4IFX9</accession>
<comment type="caution">
    <text evidence="12">The sequence shown here is derived from an EMBL/GenBank/DDBJ whole genome shotgun (WGS) entry which is preliminary data.</text>
</comment>
<comment type="subcellular location">
    <subcellularLocation>
        <location evidence="1">Membrane</location>
        <topology evidence="1">Multi-pass membrane protein</topology>
    </subcellularLocation>
</comment>
<dbReference type="InterPro" id="IPR005170">
    <property type="entry name" value="Transptr-assoc_dom"/>
</dbReference>
<dbReference type="Pfam" id="PF01595">
    <property type="entry name" value="CNNM"/>
    <property type="match status" value="1"/>
</dbReference>
<dbReference type="InterPro" id="IPR044751">
    <property type="entry name" value="Ion_transp-like_CBS"/>
</dbReference>
<evidence type="ECO:0000256" key="6">
    <source>
        <dbReference type="ARBA" id="ARBA00023136"/>
    </source>
</evidence>
<keyword evidence="5 8" id="KW-0129">CBS domain</keyword>
<evidence type="ECO:0000256" key="8">
    <source>
        <dbReference type="PROSITE-ProRule" id="PRU00703"/>
    </source>
</evidence>
<keyword evidence="13" id="KW-1185">Reference proteome</keyword>
<dbReference type="Gene3D" id="3.30.465.10">
    <property type="match status" value="1"/>
</dbReference>
<keyword evidence="7" id="KW-0486">Methionine biosynthesis</keyword>
<keyword evidence="2 9" id="KW-0812">Transmembrane</keyword>
<protein>
    <submittedName>
        <fullName evidence="12">Hemolysin family protein</fullName>
    </submittedName>
</protein>
<feature type="domain" description="CNNM transmembrane" evidence="11">
    <location>
        <begin position="1"/>
        <end position="182"/>
    </location>
</feature>
<evidence type="ECO:0000256" key="9">
    <source>
        <dbReference type="SAM" id="Phobius"/>
    </source>
</evidence>
<dbReference type="SUPFAM" id="SSF54631">
    <property type="entry name" value="CBS-domain pair"/>
    <property type="match status" value="1"/>
</dbReference>
<dbReference type="InterPro" id="IPR036318">
    <property type="entry name" value="FAD-bd_PCMH-like_sf"/>
</dbReference>
<evidence type="ECO:0000313" key="12">
    <source>
        <dbReference type="EMBL" id="MCZ0860461.1"/>
    </source>
</evidence>
<keyword evidence="7" id="KW-0028">Amino-acid biosynthesis</keyword>
<evidence type="ECO:0000256" key="7">
    <source>
        <dbReference type="ARBA" id="ARBA00023167"/>
    </source>
</evidence>
<dbReference type="Gene3D" id="3.10.580.10">
    <property type="entry name" value="CBS-domain"/>
    <property type="match status" value="1"/>
</dbReference>
<dbReference type="Proteomes" id="UP001141422">
    <property type="component" value="Unassembled WGS sequence"/>
</dbReference>
<dbReference type="InterPro" id="IPR000644">
    <property type="entry name" value="CBS_dom"/>
</dbReference>
<dbReference type="PANTHER" id="PTHR22777">
    <property type="entry name" value="HEMOLYSIN-RELATED"/>
    <property type="match status" value="1"/>
</dbReference>
<reference evidence="12" key="1">
    <citation type="submission" date="2022-12" db="EMBL/GenBank/DDBJ databases">
        <title>Isolation and characterisation of novel Methanocorpusculum spp. from native Australian herbivores indicates the genus is ancestrally host-associated.</title>
        <authorList>
            <person name="Volmer J.G."/>
            <person name="Soo R.M."/>
            <person name="Evans P.N."/>
            <person name="Hoedt E.C."/>
            <person name="Astorga Alsina A.L."/>
            <person name="Woodcroft B.J."/>
            <person name="Tyson G.W."/>
            <person name="Hugenholtz P."/>
            <person name="Morrison M."/>
        </authorList>
    </citation>
    <scope>NUCLEOTIDE SEQUENCE</scope>
    <source>
        <strain evidence="12">MG</strain>
    </source>
</reference>
<proteinExistence type="predicted"/>
<dbReference type="CDD" id="cd04590">
    <property type="entry name" value="CBS_pair_CorC_HlyC_assoc"/>
    <property type="match status" value="1"/>
</dbReference>
<evidence type="ECO:0000256" key="1">
    <source>
        <dbReference type="ARBA" id="ARBA00004141"/>
    </source>
</evidence>
<dbReference type="InterPro" id="IPR016169">
    <property type="entry name" value="FAD-bd_PCMH_sub2"/>
</dbReference>
<evidence type="ECO:0000256" key="5">
    <source>
        <dbReference type="ARBA" id="ARBA00023122"/>
    </source>
</evidence>
<dbReference type="SMART" id="SM00116">
    <property type="entry name" value="CBS"/>
    <property type="match status" value="2"/>
</dbReference>
<keyword evidence="6 9" id="KW-0472">Membrane</keyword>
<dbReference type="EMBL" id="JAPTGB010000007">
    <property type="protein sequence ID" value="MCZ0860461.1"/>
    <property type="molecule type" value="Genomic_DNA"/>
</dbReference>
<organism evidence="12 13">
    <name type="scientific">Methanocorpusculum petauri</name>
    <dbReference type="NCBI Taxonomy" id="3002863"/>
    <lineage>
        <taxon>Archaea</taxon>
        <taxon>Methanobacteriati</taxon>
        <taxon>Methanobacteriota</taxon>
        <taxon>Stenosarchaea group</taxon>
        <taxon>Methanomicrobia</taxon>
        <taxon>Methanomicrobiales</taxon>
        <taxon>Methanocorpusculaceae</taxon>
        <taxon>Methanocorpusculum</taxon>
    </lineage>
</organism>
<feature type="domain" description="CBS" evidence="10">
    <location>
        <begin position="201"/>
        <end position="262"/>
    </location>
</feature>
<gene>
    <name evidence="12" type="ORF">O0S10_04350</name>
</gene>
<sequence length="426" mass="47163">MIEYSNIVIFVILLIFSAFFSASEVALVGITRAKVRILSEEGGAAGKRLEKLKSNPDHFLITILIGNNIANVGASAIATAVAYSIIGDAGVAIATGVVTLLLLIFGEIGPKTFATRKTEAVALFVATPIYYMTVVLSPFFWVYDRLRRAGKNGMADVPTVTEEEIREWIDVGEMEGAIEEDEKEMIYSVLRFNDTTAREIMTPRPDVAIIEDTSTLEDAVAHFRDTGFSRVPVYHEHTDNIVGTLNIKDLFNAYTAGNHRALVKTLMFDVYCVPESKKIDDLLRELQLRRMHMAIVLDEFGGFSGVVTFEDILEELVGDIMDESDTDEVADIIEIGEGLYMVDAQARVTQLNERFGISLPEDPGNYETIGGLVFSRLGHIPRLGESVTIADQYITIVVTKMRGRQILKLKLILPQQDADEQDISGE</sequence>
<evidence type="ECO:0000256" key="4">
    <source>
        <dbReference type="ARBA" id="ARBA00022989"/>
    </source>
</evidence>
<feature type="transmembrane region" description="Helical" evidence="9">
    <location>
        <begin position="120"/>
        <end position="143"/>
    </location>
</feature>
<dbReference type="PROSITE" id="PS51846">
    <property type="entry name" value="CNNM"/>
    <property type="match status" value="1"/>
</dbReference>
<feature type="transmembrane region" description="Helical" evidence="9">
    <location>
        <begin position="89"/>
        <end position="108"/>
    </location>
</feature>
<keyword evidence="3" id="KW-0677">Repeat</keyword>
<dbReference type="Pfam" id="PF00571">
    <property type="entry name" value="CBS"/>
    <property type="match status" value="2"/>
</dbReference>
<dbReference type="PROSITE" id="PS51371">
    <property type="entry name" value="CBS"/>
    <property type="match status" value="2"/>
</dbReference>
<dbReference type="InterPro" id="IPR002550">
    <property type="entry name" value="CNNM"/>
</dbReference>
<evidence type="ECO:0000256" key="2">
    <source>
        <dbReference type="ARBA" id="ARBA00022692"/>
    </source>
</evidence>
<feature type="domain" description="CBS" evidence="10">
    <location>
        <begin position="266"/>
        <end position="323"/>
    </location>
</feature>
<dbReference type="SMART" id="SM01091">
    <property type="entry name" value="CorC_HlyC"/>
    <property type="match status" value="1"/>
</dbReference>
<evidence type="ECO:0000256" key="3">
    <source>
        <dbReference type="ARBA" id="ARBA00022737"/>
    </source>
</evidence>
<evidence type="ECO:0000259" key="11">
    <source>
        <dbReference type="PROSITE" id="PS51846"/>
    </source>
</evidence>
<dbReference type="SUPFAM" id="SSF56176">
    <property type="entry name" value="FAD-binding/transporter-associated domain-like"/>
    <property type="match status" value="1"/>
</dbReference>
<dbReference type="PANTHER" id="PTHR22777:SF17">
    <property type="entry name" value="UPF0053 PROTEIN SLL0260"/>
    <property type="match status" value="1"/>
</dbReference>
<evidence type="ECO:0000313" key="13">
    <source>
        <dbReference type="Proteomes" id="UP001141422"/>
    </source>
</evidence>
<name>A0ABT4IFX9_9EURY</name>
<keyword evidence="4 9" id="KW-1133">Transmembrane helix</keyword>
<evidence type="ECO:0000259" key="10">
    <source>
        <dbReference type="PROSITE" id="PS51371"/>
    </source>
</evidence>
<dbReference type="RefSeq" id="WP_268924675.1">
    <property type="nucleotide sequence ID" value="NZ_JAPTGB010000007.1"/>
</dbReference>
<dbReference type="Pfam" id="PF03471">
    <property type="entry name" value="CorC_HlyC"/>
    <property type="match status" value="1"/>
</dbReference>
<feature type="transmembrane region" description="Helical" evidence="9">
    <location>
        <begin position="6"/>
        <end position="30"/>
    </location>
</feature>
<feature type="transmembrane region" description="Helical" evidence="9">
    <location>
        <begin position="59"/>
        <end position="83"/>
    </location>
</feature>